<dbReference type="AlphaFoldDB" id="A0A0V0GHX7"/>
<feature type="non-terminal residue" evidence="2">
    <location>
        <position position="1"/>
    </location>
</feature>
<name>A0A0V0GHX7_SOLCH</name>
<protein>
    <submittedName>
        <fullName evidence="2">Putative ovule protein</fullName>
    </submittedName>
</protein>
<keyword evidence="1" id="KW-1133">Transmembrane helix</keyword>
<keyword evidence="1" id="KW-0812">Transmembrane</keyword>
<keyword evidence="1" id="KW-0472">Membrane</keyword>
<reference evidence="2" key="1">
    <citation type="submission" date="2015-12" db="EMBL/GenBank/DDBJ databases">
        <title>Gene expression during late stages of embryo sac development: a critical building block for successful pollen-pistil interactions.</title>
        <authorList>
            <person name="Liu Y."/>
            <person name="Joly V."/>
            <person name="Sabar M."/>
            <person name="Matton D.P."/>
        </authorList>
    </citation>
    <scope>NUCLEOTIDE SEQUENCE</scope>
</reference>
<evidence type="ECO:0000256" key="1">
    <source>
        <dbReference type="SAM" id="Phobius"/>
    </source>
</evidence>
<evidence type="ECO:0000313" key="2">
    <source>
        <dbReference type="EMBL" id="JAP06864.1"/>
    </source>
</evidence>
<sequence>SSSHFNFASCYDKICLISGWVFLIFVFVFFIIHCSSILKSLYSVLLFLFRFNAPWKMLSCPLLNLSIMATT</sequence>
<organism evidence="2">
    <name type="scientific">Solanum chacoense</name>
    <name type="common">Chaco potato</name>
    <dbReference type="NCBI Taxonomy" id="4108"/>
    <lineage>
        <taxon>Eukaryota</taxon>
        <taxon>Viridiplantae</taxon>
        <taxon>Streptophyta</taxon>
        <taxon>Embryophyta</taxon>
        <taxon>Tracheophyta</taxon>
        <taxon>Spermatophyta</taxon>
        <taxon>Magnoliopsida</taxon>
        <taxon>eudicotyledons</taxon>
        <taxon>Gunneridae</taxon>
        <taxon>Pentapetalae</taxon>
        <taxon>asterids</taxon>
        <taxon>lamiids</taxon>
        <taxon>Solanales</taxon>
        <taxon>Solanaceae</taxon>
        <taxon>Solanoideae</taxon>
        <taxon>Solaneae</taxon>
        <taxon>Solanum</taxon>
    </lineage>
</organism>
<feature type="transmembrane region" description="Helical" evidence="1">
    <location>
        <begin position="20"/>
        <end position="49"/>
    </location>
</feature>
<accession>A0A0V0GHX7</accession>
<proteinExistence type="predicted"/>
<dbReference type="EMBL" id="GEDG01040104">
    <property type="protein sequence ID" value="JAP06864.1"/>
    <property type="molecule type" value="Transcribed_RNA"/>
</dbReference>